<name>A0ABY4B565_9BACT</name>
<dbReference type="RefSeq" id="WP_243515147.1">
    <property type="nucleotide sequence ID" value="NZ_CP094534.1"/>
</dbReference>
<protein>
    <submittedName>
        <fullName evidence="1">Uncharacterized protein</fullName>
    </submittedName>
</protein>
<dbReference type="Proteomes" id="UP000831390">
    <property type="component" value="Chromosome"/>
</dbReference>
<reference evidence="1 2" key="1">
    <citation type="submission" date="2022-03" db="EMBL/GenBank/DDBJ databases">
        <title>Hymenobactersp. isolated from the air.</title>
        <authorList>
            <person name="Won M."/>
            <person name="Kwon S.-W."/>
        </authorList>
    </citation>
    <scope>NUCLEOTIDE SEQUENCE [LARGE SCALE GENOMIC DNA]</scope>
    <source>
        <strain evidence="1 2">KACC 22596</strain>
    </source>
</reference>
<evidence type="ECO:0000313" key="1">
    <source>
        <dbReference type="EMBL" id="UOE34272.1"/>
    </source>
</evidence>
<proteinExistence type="predicted"/>
<organism evidence="1 2">
    <name type="scientific">Hymenobacter monticola</name>
    <dbReference type="NCBI Taxonomy" id="1705399"/>
    <lineage>
        <taxon>Bacteria</taxon>
        <taxon>Pseudomonadati</taxon>
        <taxon>Bacteroidota</taxon>
        <taxon>Cytophagia</taxon>
        <taxon>Cytophagales</taxon>
        <taxon>Hymenobacteraceae</taxon>
        <taxon>Hymenobacter</taxon>
    </lineage>
</organism>
<dbReference type="EMBL" id="CP094534">
    <property type="protein sequence ID" value="UOE34272.1"/>
    <property type="molecule type" value="Genomic_DNA"/>
</dbReference>
<evidence type="ECO:0000313" key="2">
    <source>
        <dbReference type="Proteomes" id="UP000831390"/>
    </source>
</evidence>
<gene>
    <name evidence="1" type="ORF">MTP16_01145</name>
</gene>
<sequence length="128" mass="14366">MKTVEELLAGYALNDGEICSLKLEVNYTANNSSLRQAALEVLIRKEATRGKWVPCLLKIHMAGVQRIVISEDFAMSRYSDVVFKTLEEGKYYLSFDPCGNSGEPHENDNLVFIASSVSVEESIIQDRF</sequence>
<accession>A0ABY4B565</accession>
<keyword evidence="2" id="KW-1185">Reference proteome</keyword>